<accession>A0A5E6MCF0</accession>
<protein>
    <submittedName>
        <fullName evidence="4">Partial glucose-1-phosphate thymidylyltransferase</fullName>
        <ecNumber evidence="4">2.7.7.24</ecNumber>
    </submittedName>
</protein>
<dbReference type="InterPro" id="IPR050065">
    <property type="entry name" value="GlmU-like"/>
</dbReference>
<reference evidence="4" key="1">
    <citation type="submission" date="2019-09" db="EMBL/GenBank/DDBJ databases">
        <authorList>
            <person name="Cremers G."/>
        </authorList>
    </citation>
    <scope>NUCLEOTIDE SEQUENCE [LARGE SCALE GENOMIC DNA]</scope>
    <source>
        <strain evidence="4">3B</strain>
    </source>
</reference>
<dbReference type="Gene3D" id="3.90.550.10">
    <property type="entry name" value="Spore Coat Polysaccharide Biosynthesis Protein SpsA, Chain A"/>
    <property type="match status" value="1"/>
</dbReference>
<dbReference type="PANTHER" id="PTHR43584">
    <property type="entry name" value="NUCLEOTIDYL TRANSFERASE"/>
    <property type="match status" value="1"/>
</dbReference>
<dbReference type="PANTHER" id="PTHR43584:SF8">
    <property type="entry name" value="N-ACETYLMURAMATE ALPHA-1-PHOSPHATE URIDYLYLTRANSFERASE"/>
    <property type="match status" value="1"/>
</dbReference>
<dbReference type="InterPro" id="IPR005835">
    <property type="entry name" value="NTP_transferase_dom"/>
</dbReference>
<dbReference type="EMBL" id="CABFUZ020000088">
    <property type="protein sequence ID" value="VVM05441.1"/>
    <property type="molecule type" value="Genomic_DNA"/>
</dbReference>
<feature type="domain" description="Nucleotidyl transferase" evidence="3">
    <location>
        <begin position="2"/>
        <end position="207"/>
    </location>
</feature>
<evidence type="ECO:0000313" key="4">
    <source>
        <dbReference type="EMBL" id="VVM05441.1"/>
    </source>
</evidence>
<name>A0A5E6MCF0_9BACT</name>
<dbReference type="Pfam" id="PF00483">
    <property type="entry name" value="NTP_transferase"/>
    <property type="match status" value="1"/>
</dbReference>
<comment type="caution">
    <text evidence="4">The sequence shown here is derived from an EMBL/GenBank/DDBJ whole genome shotgun (WGS) entry which is preliminary data.</text>
</comment>
<keyword evidence="1 4" id="KW-0808">Transferase</keyword>
<gene>
    <name evidence="4" type="primary">E2.7.7.24/rfbA/rffH</name>
    <name evidence="4" type="ORF">MAMC_00584</name>
</gene>
<dbReference type="EC" id="2.7.7.24" evidence="4"/>
<dbReference type="CDD" id="cd04181">
    <property type="entry name" value="NTP_transferase"/>
    <property type="match status" value="1"/>
</dbReference>
<feature type="non-terminal residue" evidence="4">
    <location>
        <position position="209"/>
    </location>
</feature>
<dbReference type="Proteomes" id="UP000381693">
    <property type="component" value="Unassembled WGS sequence"/>
</dbReference>
<evidence type="ECO:0000256" key="2">
    <source>
        <dbReference type="ARBA" id="ARBA00022695"/>
    </source>
</evidence>
<sequence length="209" mass="23345">MKAIILAAGKGTRMGALTSDLPKPMLRVGGRPVLEWILCGLRDFAEVTRICVVVGHQKERILSYFGDGTNFGLSITYREQTVLDGTGRAPLLARNWVADQPFLLSYGDILVHPEEYRRLANAYRDDGVIALCSNQDVRLGGAVLLDASGFVVDIIEKPENPIRFPNSFYNAGLYALHPRVFFFMEQLKQSPRGEYELTDALRQLARTGR</sequence>
<evidence type="ECO:0000256" key="1">
    <source>
        <dbReference type="ARBA" id="ARBA00022679"/>
    </source>
</evidence>
<evidence type="ECO:0000259" key="3">
    <source>
        <dbReference type="Pfam" id="PF00483"/>
    </source>
</evidence>
<dbReference type="AlphaFoldDB" id="A0A5E6MCF0"/>
<dbReference type="GO" id="GO:0008879">
    <property type="term" value="F:glucose-1-phosphate thymidylyltransferase activity"/>
    <property type="evidence" value="ECO:0007669"/>
    <property type="project" value="UniProtKB-EC"/>
</dbReference>
<keyword evidence="5" id="KW-1185">Reference proteome</keyword>
<dbReference type="SUPFAM" id="SSF53448">
    <property type="entry name" value="Nucleotide-diphospho-sugar transferases"/>
    <property type="match status" value="1"/>
</dbReference>
<dbReference type="InterPro" id="IPR029044">
    <property type="entry name" value="Nucleotide-diphossugar_trans"/>
</dbReference>
<dbReference type="OrthoDB" id="9801899at2"/>
<proteinExistence type="predicted"/>
<organism evidence="4 5">
    <name type="scientific">Methylacidimicrobium cyclopophantes</name>
    <dbReference type="NCBI Taxonomy" id="1041766"/>
    <lineage>
        <taxon>Bacteria</taxon>
        <taxon>Pseudomonadati</taxon>
        <taxon>Verrucomicrobiota</taxon>
        <taxon>Methylacidimicrobium</taxon>
    </lineage>
</organism>
<evidence type="ECO:0000313" key="5">
    <source>
        <dbReference type="Proteomes" id="UP000381693"/>
    </source>
</evidence>
<keyword evidence="2 4" id="KW-0548">Nucleotidyltransferase</keyword>